<accession>A0A4E9E5F2</accession>
<dbReference type="Gene3D" id="3.30.360.10">
    <property type="entry name" value="Dihydrodipicolinate Reductase, domain 2"/>
    <property type="match status" value="2"/>
</dbReference>
<dbReference type="PANTHER" id="PTHR43377:SF1">
    <property type="entry name" value="BILIVERDIN REDUCTASE A"/>
    <property type="match status" value="1"/>
</dbReference>
<dbReference type="Pfam" id="PF01408">
    <property type="entry name" value="GFO_IDH_MocA"/>
    <property type="match status" value="1"/>
</dbReference>
<feature type="domain" description="Gfo/Idh/MocA-like oxidoreductase C-terminal" evidence="2">
    <location>
        <begin position="196"/>
        <end position="483"/>
    </location>
</feature>
<name>A0A4E9E5F2_GIBZA</name>
<evidence type="ECO:0000313" key="3">
    <source>
        <dbReference type="EMBL" id="VIO60700.1"/>
    </source>
</evidence>
<dbReference type="InterPro" id="IPR036291">
    <property type="entry name" value="NAD(P)-bd_dom_sf"/>
</dbReference>
<reference evidence="3" key="1">
    <citation type="submission" date="2019-04" db="EMBL/GenBank/DDBJ databases">
        <authorList>
            <person name="Melise S."/>
            <person name="Noan J."/>
            <person name="Okalmin O."/>
        </authorList>
    </citation>
    <scope>NUCLEOTIDE SEQUENCE</scope>
    <source>
        <strain evidence="3">FN9</strain>
    </source>
</reference>
<proteinExistence type="predicted"/>
<dbReference type="EMBL" id="CAAKMV010000147">
    <property type="protein sequence ID" value="VIO60700.1"/>
    <property type="molecule type" value="Genomic_DNA"/>
</dbReference>
<evidence type="ECO:0000259" key="2">
    <source>
        <dbReference type="Pfam" id="PF02894"/>
    </source>
</evidence>
<dbReference type="InterPro" id="IPR051450">
    <property type="entry name" value="Gfo/Idh/MocA_Oxidoreductases"/>
</dbReference>
<evidence type="ECO:0008006" key="4">
    <source>
        <dbReference type="Google" id="ProtNLM"/>
    </source>
</evidence>
<feature type="domain" description="Gfo/Idh/MocA-like oxidoreductase C-terminal" evidence="2">
    <location>
        <begin position="613"/>
        <end position="826"/>
    </location>
</feature>
<organism evidence="3">
    <name type="scientific">Gibberella zeae</name>
    <name type="common">Wheat head blight fungus</name>
    <name type="synonym">Fusarium graminearum</name>
    <dbReference type="NCBI Taxonomy" id="5518"/>
    <lineage>
        <taxon>Eukaryota</taxon>
        <taxon>Fungi</taxon>
        <taxon>Dikarya</taxon>
        <taxon>Ascomycota</taxon>
        <taxon>Pezizomycotina</taxon>
        <taxon>Sordariomycetes</taxon>
        <taxon>Hypocreomycetidae</taxon>
        <taxon>Hypocreales</taxon>
        <taxon>Nectriaceae</taxon>
        <taxon>Fusarium</taxon>
    </lineage>
</organism>
<dbReference type="GO" id="GO:0000166">
    <property type="term" value="F:nucleotide binding"/>
    <property type="evidence" value="ECO:0007669"/>
    <property type="project" value="InterPro"/>
</dbReference>
<gene>
    <name evidence="3" type="ORF">FUG_LOCUS413243</name>
</gene>
<feature type="domain" description="Gfo/Idh/MocA-like oxidoreductase N-terminal" evidence="1">
    <location>
        <begin position="57"/>
        <end position="183"/>
    </location>
</feature>
<protein>
    <recommendedName>
        <fullName evidence="4">Oxidoreductase</fullName>
    </recommendedName>
</protein>
<sequence length="834" mass="92764">MWSSLDSQLVNHHKSGFPFIAFLPESSLKGHLPEIIVKSAANISKSLIKMPSEEIKRYVIVGMGVRSAMYYQAIIQDFKDVAKLVGICDTNQTRLNVANDHIAELGGEKVQTYKDTEFDKMVQEQKADVVIVTTIDLFHHHYCIRAMELGCDAITEKPMTIDEHKLQAMVDAEKKTGKQVRVLFNYRYAPHHTKVRELIDSGVIGEISTVHMDWILDCAHGADFMRRWHRHKETSGGIQMHKSIHHFDLVHFWLNTEPELVYCLGDLRFYGKENAEKRGEKNLGERYKDNEDAKNDPFAFQLDDNERMKKLYLDAEHEDGYVRDRNCFGEGITIEDNLSMIIKYKNRAVMTYNTYAYAPWEGYRCVFNGTKGRIEINVVESGYNPLGDPVTKDASGEDEKYIQGGVEQTKIVVYPMFDKPYVVDVVKQEGGHGGGDPVLLKDVILGDQKDSFKRAAYIRDGGNAVLVGVGANHSMKSGMPVKVRIAVIGAGAIGPRHARTVANSSVAILSTIVDPAPSGAQLATELNVPHYLSIPDLLQSPDKPDAAIISTPNFTHVALSKELSSGGIHILIEKPVSTDVTSGKELVRHLEGTGVKALVGHHRRFNPYMVATKKILSSGSLGQIIAVNGLWTLYKPPEYFDAPAEWRRDNTGGPVLINMIHEVDLLHYLFGPIVRVHAEKTISQRGFEAEEGAALTLRFKSGIVGSFIISDHTPSPHNFESGTGENPEIPKTGQDFYRIFGTDGSLSVPDMTQWSYKGRDKKSWHSELAQEQADVPPRVPFDDQLEHFVKVVNGEEKPSCTAKAGLAALVVCEAIKDALAANKTVDIEEYDLSG</sequence>
<dbReference type="SUPFAM" id="SSF51735">
    <property type="entry name" value="NAD(P)-binding Rossmann-fold domains"/>
    <property type="match status" value="2"/>
</dbReference>
<dbReference type="InterPro" id="IPR000683">
    <property type="entry name" value="Gfo/Idh/MocA-like_OxRdtase_N"/>
</dbReference>
<dbReference type="PANTHER" id="PTHR43377">
    <property type="entry name" value="BILIVERDIN REDUCTASE A"/>
    <property type="match status" value="1"/>
</dbReference>
<dbReference type="Gene3D" id="3.40.50.720">
    <property type="entry name" value="NAD(P)-binding Rossmann-like Domain"/>
    <property type="match status" value="2"/>
</dbReference>
<dbReference type="InterPro" id="IPR004104">
    <property type="entry name" value="Gfo/Idh/MocA-like_OxRdtase_C"/>
</dbReference>
<dbReference type="SUPFAM" id="SSF55347">
    <property type="entry name" value="Glyceraldehyde-3-phosphate dehydrogenase-like, C-terminal domain"/>
    <property type="match status" value="2"/>
</dbReference>
<evidence type="ECO:0000259" key="1">
    <source>
        <dbReference type="Pfam" id="PF01408"/>
    </source>
</evidence>
<dbReference type="AlphaFoldDB" id="A0A4E9E5F2"/>
<dbReference type="Pfam" id="PF02894">
    <property type="entry name" value="GFO_IDH_MocA_C"/>
    <property type="match status" value="2"/>
</dbReference>